<keyword evidence="2" id="KW-1185">Reference proteome</keyword>
<evidence type="ECO:0000313" key="3">
    <source>
        <dbReference type="RefSeq" id="XP_019082981.1"/>
    </source>
</evidence>
<evidence type="ECO:0000313" key="2">
    <source>
        <dbReference type="Proteomes" id="UP000694864"/>
    </source>
</evidence>
<dbReference type="InterPro" id="IPR004252">
    <property type="entry name" value="Probable_transposase_24"/>
</dbReference>
<dbReference type="Proteomes" id="UP000694864">
    <property type="component" value="Chromosome 7"/>
</dbReference>
<dbReference type="Pfam" id="PF03004">
    <property type="entry name" value="Transposase_24"/>
    <property type="match status" value="1"/>
</dbReference>
<reference evidence="3" key="2">
    <citation type="submission" date="2025-08" db="UniProtKB">
        <authorList>
            <consortium name="RefSeq"/>
        </authorList>
    </citation>
    <scope>IDENTIFICATION</scope>
    <source>
        <tissue evidence="3">Leaf</tissue>
    </source>
</reference>
<evidence type="ECO:0000256" key="1">
    <source>
        <dbReference type="SAM" id="Coils"/>
    </source>
</evidence>
<dbReference type="RefSeq" id="XP_019082981.1">
    <property type="nucleotide sequence ID" value="XM_019227436.1"/>
</dbReference>
<organism evidence="2 3">
    <name type="scientific">Camelina sativa</name>
    <name type="common">False flax</name>
    <name type="synonym">Myagrum sativum</name>
    <dbReference type="NCBI Taxonomy" id="90675"/>
    <lineage>
        <taxon>Eukaryota</taxon>
        <taxon>Viridiplantae</taxon>
        <taxon>Streptophyta</taxon>
        <taxon>Embryophyta</taxon>
        <taxon>Tracheophyta</taxon>
        <taxon>Spermatophyta</taxon>
        <taxon>Magnoliopsida</taxon>
        <taxon>eudicotyledons</taxon>
        <taxon>Gunneridae</taxon>
        <taxon>Pentapetalae</taxon>
        <taxon>rosids</taxon>
        <taxon>malvids</taxon>
        <taxon>Brassicales</taxon>
        <taxon>Brassicaceae</taxon>
        <taxon>Camelineae</taxon>
        <taxon>Camelina</taxon>
    </lineage>
</organism>
<reference evidence="2" key="1">
    <citation type="journal article" date="2014" name="Nat. Commun.">
        <title>The emerging biofuel crop Camelina sativa retains a highly undifferentiated hexaploid genome structure.</title>
        <authorList>
            <person name="Kagale S."/>
            <person name="Koh C."/>
            <person name="Nixon J."/>
            <person name="Bollina V."/>
            <person name="Clarke W.E."/>
            <person name="Tuteja R."/>
            <person name="Spillane C."/>
            <person name="Robinson S.J."/>
            <person name="Links M.G."/>
            <person name="Clarke C."/>
            <person name="Higgins E.E."/>
            <person name="Huebert T."/>
            <person name="Sharpe A.G."/>
            <person name="Parkin I.A."/>
        </authorList>
    </citation>
    <scope>NUCLEOTIDE SEQUENCE [LARGE SCALE GENOMIC DNA]</scope>
    <source>
        <strain evidence="2">cv. DH55</strain>
    </source>
</reference>
<sequence>MVEELGREVRLGEVFIKAHTKPDSTYVDWKAEKIAETNEKTVQERLSQLEAESFAVSDGESRPRDLTTKEYTDIFLESTEKDSRGTPYGVGSLKDCLVNGTHKQACGFSTFVALEEQLKEAQRMIEEQAAQLQRRDAEIAAREAEQSKVIAAQKDKIDQFSILEEFLRECDPRFQNFVCKPFS</sequence>
<name>A0ABM1Q893_CAMSA</name>
<keyword evidence="1" id="KW-0175">Coiled coil</keyword>
<dbReference type="GeneID" id="104704893"/>
<gene>
    <name evidence="3" type="primary">LOC104704893</name>
</gene>
<protein>
    <submittedName>
        <fullName evidence="3">Uncharacterized protein LOC104704893</fullName>
    </submittedName>
</protein>
<proteinExistence type="predicted"/>
<feature type="coiled-coil region" evidence="1">
    <location>
        <begin position="111"/>
        <end position="147"/>
    </location>
</feature>
<accession>A0ABM1Q893</accession>